<reference evidence="3" key="1">
    <citation type="submission" date="2016-12" db="EMBL/GenBank/DDBJ databases">
        <authorList>
            <person name="Varghese N."/>
            <person name="Submissions S."/>
        </authorList>
    </citation>
    <scope>NUCLEOTIDE SEQUENCE [LARGE SCALE GENOMIC DNA]</scope>
    <source>
        <strain evidence="3">DSM 18830</strain>
    </source>
</reference>
<dbReference type="PROSITE" id="PS51257">
    <property type="entry name" value="PROKAR_LIPOPROTEIN"/>
    <property type="match status" value="1"/>
</dbReference>
<evidence type="ECO:0000313" key="2">
    <source>
        <dbReference type="EMBL" id="SHO72332.1"/>
    </source>
</evidence>
<dbReference type="EMBL" id="FRYK01000001">
    <property type="protein sequence ID" value="SHO72332.1"/>
    <property type="molecule type" value="Genomic_DNA"/>
</dbReference>
<name>A0A1M7ZTY9_9FLAO</name>
<dbReference type="SUPFAM" id="SSF48452">
    <property type="entry name" value="TPR-like"/>
    <property type="match status" value="2"/>
</dbReference>
<accession>A0A1M7ZTY9</accession>
<dbReference type="InterPro" id="IPR011990">
    <property type="entry name" value="TPR-like_helical_dom_sf"/>
</dbReference>
<dbReference type="Proteomes" id="UP000184611">
    <property type="component" value="Unassembled WGS sequence"/>
</dbReference>
<dbReference type="AlphaFoldDB" id="A0A1M7ZTY9"/>
<gene>
    <name evidence="2" type="ORF">SAMN05443547_0663</name>
</gene>
<sequence>MKSNILKYTLSIGLFLFLLACSVKKDKFLNRNLHAVTTEYNTLYNGNLALDKGLNELKLTFKDNFWQVLPIERMQTDFDAVLPGQSKNSNFERAEEKAVKAIQKHSMNIGGREKNPQMDEAYLLLAKSRYYDNRFIPSLEALNYILYKYPSSDRIYHAKVWREKVNIRLDNDEIAIKNLKKLLEDKRISGQDLADANAMLAQAYLNIQAKDSAITAVKIAKSSTNSNEEKARYSFILGQLYEALNYQDSAYTAFQDVIDMNRKSPRRYVMQAHAKQTQQFDFKNGDTLVFIEKFTKLLDDRENRPFLDILNHQMALFYDKQKNNNRAKFYYNKSVKSFSEDDYLIASNYRNLGEIYFREANYKIAGKYYDSTLIKLDDKTREYRKIKKKRINLDDVIKYESIAQHNDSILSVIGMNDADRIAYYENFILKLKVEDQKKEDLAAEVAKKEENLKQNLAANSSPSNIVVSNNANPIGNPGPGVGLPPGIGTNDNSVFYFYNPITVEYGKKEFQNRWGSRSLEDNWRWTTEGNNLNFVKTDTNQEEDGKKDEIIVSNPKYDPQFYIKQLPTDTKVIDSLSKNRNFAYYQLGIIYKEKFGENELAASRLEQLLLNNPEERLLLPTKYNLYKIYQVISLPKAEIMKNQILAEYPNSRYAEIIKNPTIAIAEESNPEAVYYATFKKYENNQLREVFFEMDSLLEKFSGEESVAKFELLKAKVLGRLKGLEVYRKALNNIALTYPNIQEGKEAEKILQNDLPFLEAMNFDSKKNSDYKIIFQKPIPFNANSKSVVEKITKYINDTNAVALKLSTDIYNVENDFIVVHGFDNKEAALSVLSVLRDFKNYKISDQAYIISTEDYKIVQMKKKFEEWIALNK</sequence>
<dbReference type="OrthoDB" id="1522549at2"/>
<keyword evidence="3" id="KW-1185">Reference proteome</keyword>
<evidence type="ECO:0000256" key="1">
    <source>
        <dbReference type="SAM" id="Coils"/>
    </source>
</evidence>
<evidence type="ECO:0000313" key="3">
    <source>
        <dbReference type="Proteomes" id="UP000184611"/>
    </source>
</evidence>
<protein>
    <submittedName>
        <fullName evidence="2">Protein involved in gliding motility SprE</fullName>
    </submittedName>
</protein>
<keyword evidence="1" id="KW-0175">Coiled coil</keyword>
<proteinExistence type="predicted"/>
<organism evidence="2 3">
    <name type="scientific">Flavobacterium cucumis</name>
    <dbReference type="NCBI Taxonomy" id="416016"/>
    <lineage>
        <taxon>Bacteria</taxon>
        <taxon>Pseudomonadati</taxon>
        <taxon>Bacteroidota</taxon>
        <taxon>Flavobacteriia</taxon>
        <taxon>Flavobacteriales</taxon>
        <taxon>Flavobacteriaceae</taxon>
        <taxon>Flavobacterium</taxon>
    </lineage>
</organism>
<dbReference type="Gene3D" id="1.25.40.10">
    <property type="entry name" value="Tetratricopeptide repeat domain"/>
    <property type="match status" value="3"/>
</dbReference>
<dbReference type="RefSeq" id="WP_073581354.1">
    <property type="nucleotide sequence ID" value="NZ_CBCSEA010000001.1"/>
</dbReference>
<feature type="coiled-coil region" evidence="1">
    <location>
        <begin position="431"/>
        <end position="458"/>
    </location>
</feature>
<dbReference type="STRING" id="416016.SAMN05443547_0663"/>